<evidence type="ECO:0000313" key="12">
    <source>
        <dbReference type="EMBL" id="MDT0583945.1"/>
    </source>
</evidence>
<evidence type="ECO:0000256" key="5">
    <source>
        <dbReference type="ARBA" id="ARBA00023110"/>
    </source>
</evidence>
<dbReference type="GO" id="GO:0042026">
    <property type="term" value="P:protein refolding"/>
    <property type="evidence" value="ECO:0007669"/>
    <property type="project" value="UniProtKB-ARBA"/>
</dbReference>
<dbReference type="PROSITE" id="PS50059">
    <property type="entry name" value="FKBP_PPIASE"/>
    <property type="match status" value="1"/>
</dbReference>
<dbReference type="EMBL" id="JAVRIE010000007">
    <property type="protein sequence ID" value="MDT0583945.1"/>
    <property type="molecule type" value="Genomic_DNA"/>
</dbReference>
<feature type="domain" description="PPIase FKBP-type" evidence="11">
    <location>
        <begin position="6"/>
        <end position="91"/>
    </location>
</feature>
<dbReference type="Proteomes" id="UP001249020">
    <property type="component" value="Unassembled WGS sequence"/>
</dbReference>
<evidence type="ECO:0000256" key="10">
    <source>
        <dbReference type="RuleBase" id="RU003915"/>
    </source>
</evidence>
<dbReference type="InterPro" id="IPR001179">
    <property type="entry name" value="PPIase_FKBP_dom"/>
</dbReference>
<dbReference type="GO" id="GO:0005737">
    <property type="term" value="C:cytoplasm"/>
    <property type="evidence" value="ECO:0007669"/>
    <property type="project" value="UniProtKB-SubCell"/>
</dbReference>
<proteinExistence type="inferred from homology"/>
<comment type="function">
    <text evidence="8">Also involved in hydrogenase metallocenter assembly, probably by participating in the nickel insertion step. This function in hydrogenase biosynthesis requires chaperone activity and the presence of the metal-binding domain, but not PPIase activity.</text>
</comment>
<evidence type="ECO:0000256" key="9">
    <source>
        <dbReference type="PROSITE-ProRule" id="PRU00277"/>
    </source>
</evidence>
<comment type="caution">
    <text evidence="12">The sequence shown here is derived from an EMBL/GenBank/DDBJ whole genome shotgun (WGS) entry which is preliminary data.</text>
</comment>
<evidence type="ECO:0000256" key="3">
    <source>
        <dbReference type="ARBA" id="ARBA00006577"/>
    </source>
</evidence>
<dbReference type="PANTHER" id="PTHR47861:SF3">
    <property type="entry name" value="FKBP-TYPE PEPTIDYL-PROLYL CIS-TRANS ISOMERASE SLYD"/>
    <property type="match status" value="1"/>
</dbReference>
<keyword evidence="7 9" id="KW-0413">Isomerase</keyword>
<evidence type="ECO:0000313" key="13">
    <source>
        <dbReference type="Proteomes" id="UP001249020"/>
    </source>
</evidence>
<evidence type="ECO:0000256" key="2">
    <source>
        <dbReference type="ARBA" id="ARBA00004496"/>
    </source>
</evidence>
<protein>
    <recommendedName>
        <fullName evidence="10">Peptidyl-prolyl cis-trans isomerase</fullName>
        <ecNumber evidence="10">5.2.1.8</ecNumber>
    </recommendedName>
</protein>
<keyword evidence="13" id="KW-1185">Reference proteome</keyword>
<keyword evidence="4" id="KW-0963">Cytoplasm</keyword>
<evidence type="ECO:0000259" key="11">
    <source>
        <dbReference type="PROSITE" id="PS50059"/>
    </source>
</evidence>
<comment type="subcellular location">
    <subcellularLocation>
        <location evidence="2">Cytoplasm</location>
    </subcellularLocation>
</comment>
<dbReference type="Pfam" id="PF00254">
    <property type="entry name" value="FKBP_C"/>
    <property type="match status" value="1"/>
</dbReference>
<keyword evidence="5 9" id="KW-0697">Rotamase</keyword>
<dbReference type="EC" id="5.2.1.8" evidence="10"/>
<evidence type="ECO:0000256" key="8">
    <source>
        <dbReference type="ARBA" id="ARBA00037071"/>
    </source>
</evidence>
<accession>A0AAW8R7Q2</accession>
<dbReference type="Gene3D" id="3.10.50.40">
    <property type="match status" value="1"/>
</dbReference>
<evidence type="ECO:0000256" key="4">
    <source>
        <dbReference type="ARBA" id="ARBA00022490"/>
    </source>
</evidence>
<sequence length="161" mass="17363">MEIQKDHVVSLHYTVKTTEGDVIDSSREAEPLAFLQGSHFMIEGIEDALYGKEKGATFDLEVGPEKAYGHRHDDLIQEVPAAMFEGMDVEVGMSFRATTDDGEQSVLIVDKTDSTVTVDGNHPLSGMSLAFSIEVVDVRAATADEIAHGHVHGEGGCGHSH</sequence>
<evidence type="ECO:0000256" key="7">
    <source>
        <dbReference type="ARBA" id="ARBA00023235"/>
    </source>
</evidence>
<evidence type="ECO:0000256" key="1">
    <source>
        <dbReference type="ARBA" id="ARBA00000971"/>
    </source>
</evidence>
<dbReference type="SUPFAM" id="SSF54534">
    <property type="entry name" value="FKBP-like"/>
    <property type="match status" value="1"/>
</dbReference>
<keyword evidence="6" id="KW-0143">Chaperone</keyword>
<gene>
    <name evidence="12" type="ORF">RM544_15440</name>
</gene>
<organism evidence="12 13">
    <name type="scientific">Brumicola blandensis</name>
    <dbReference type="NCBI Taxonomy" id="3075611"/>
    <lineage>
        <taxon>Bacteria</taxon>
        <taxon>Pseudomonadati</taxon>
        <taxon>Pseudomonadota</taxon>
        <taxon>Gammaproteobacteria</taxon>
        <taxon>Alteromonadales</taxon>
        <taxon>Alteromonadaceae</taxon>
        <taxon>Brumicola</taxon>
    </lineage>
</organism>
<dbReference type="PANTHER" id="PTHR47861">
    <property type="entry name" value="FKBP-TYPE PEPTIDYL-PROLYL CIS-TRANS ISOMERASE SLYD"/>
    <property type="match status" value="1"/>
</dbReference>
<reference evidence="12 13" key="1">
    <citation type="submission" date="2023-09" db="EMBL/GenBank/DDBJ databases">
        <authorList>
            <person name="Rey-Velasco X."/>
        </authorList>
    </citation>
    <scope>NUCLEOTIDE SEQUENCE [LARGE SCALE GENOMIC DNA]</scope>
    <source>
        <strain evidence="12 13">W409</strain>
    </source>
</reference>
<evidence type="ECO:0000256" key="6">
    <source>
        <dbReference type="ARBA" id="ARBA00023186"/>
    </source>
</evidence>
<dbReference type="RefSeq" id="WP_311362719.1">
    <property type="nucleotide sequence ID" value="NZ_JAVRIE010000007.1"/>
</dbReference>
<comment type="similarity">
    <text evidence="3 10">Belongs to the FKBP-type PPIase family.</text>
</comment>
<dbReference type="AlphaFoldDB" id="A0AAW8R7Q2"/>
<comment type="catalytic activity">
    <reaction evidence="1 9 10">
        <text>[protein]-peptidylproline (omega=180) = [protein]-peptidylproline (omega=0)</text>
        <dbReference type="Rhea" id="RHEA:16237"/>
        <dbReference type="Rhea" id="RHEA-COMP:10747"/>
        <dbReference type="Rhea" id="RHEA-COMP:10748"/>
        <dbReference type="ChEBI" id="CHEBI:83833"/>
        <dbReference type="ChEBI" id="CHEBI:83834"/>
        <dbReference type="EC" id="5.2.1.8"/>
    </reaction>
</comment>
<name>A0AAW8R7Q2_9ALTE</name>
<dbReference type="InterPro" id="IPR046357">
    <property type="entry name" value="PPIase_dom_sf"/>
</dbReference>
<dbReference type="GO" id="GO:0003755">
    <property type="term" value="F:peptidyl-prolyl cis-trans isomerase activity"/>
    <property type="evidence" value="ECO:0007669"/>
    <property type="project" value="UniProtKB-UniRule"/>
</dbReference>